<name>A0ABZ0QPG9_9FIRM</name>
<dbReference type="InterPro" id="IPR033434">
    <property type="entry name" value="MucB/RseB_N"/>
</dbReference>
<evidence type="ECO:0000313" key="5">
    <source>
        <dbReference type="Proteomes" id="UP001304683"/>
    </source>
</evidence>
<dbReference type="Gene3D" id="2.50.20.10">
    <property type="entry name" value="Lipoprotein localisation LolA/LolB/LppX"/>
    <property type="match status" value="1"/>
</dbReference>
<proteinExistence type="predicted"/>
<accession>A0ABZ0QPG9</accession>
<keyword evidence="2" id="KW-1133">Transmembrane helix</keyword>
<feature type="compositionally biased region" description="Basic and acidic residues" evidence="1">
    <location>
        <begin position="94"/>
        <end position="108"/>
    </location>
</feature>
<keyword evidence="2" id="KW-0812">Transmembrane</keyword>
<feature type="region of interest" description="Disordered" evidence="1">
    <location>
        <begin position="443"/>
        <end position="464"/>
    </location>
</feature>
<dbReference type="RefSeq" id="WP_318750475.1">
    <property type="nucleotide sequence ID" value="NZ_CP132508.1"/>
</dbReference>
<dbReference type="InterPro" id="IPR029046">
    <property type="entry name" value="LolA/LolB/LppX"/>
</dbReference>
<evidence type="ECO:0000256" key="1">
    <source>
        <dbReference type="SAM" id="MobiDB-lite"/>
    </source>
</evidence>
<dbReference type="PANTHER" id="PTHR37507:SF2">
    <property type="entry name" value="SPORULATION PROTEIN YDCC"/>
    <property type="match status" value="1"/>
</dbReference>
<keyword evidence="2" id="KW-0472">Membrane</keyword>
<sequence>MTSWRDWNRRRLRALREERIDRMIDALNEERRPPAPVDRDEAELLAVARMLRSLRGVPEPAEGWQPRVAAGWPGSSAGGRPEAAGSAGHAGGARQRDHSRARRGEAGRTRSRRRRVGIAAAALVAGIALATVLAPWPGTAGLGGWLRAQLGLGPAAETDVVHAMERAIAQLQSYHGVLEKRATNADGETWLVRRIEVWVDGDRYATRDDTGVVTVHDGRRKWQVRPADRVVAVLPPLPDVRPFDLEDEARAALRYPHRVVGREQVAGREAIRLRIEPPGGLPYDLWVDAETHLPLRLRTAMQNGIQTETTFVRFEANAPVDPSRFRFEVPAGYRVEEENPGQFVDTPAEAAVIAGFAPLLPDEAPRRILAARDRVVLDYGETVIVEEPAQGPFEPQPNAALGSAGQDGVLEVFGERLRWRQQGLEITVEGPQRVELARALAPDLRLPDPGGQPSGSGSASGNFDPQVEVSVDMEVERNSQQQVDGGHFPWMLDPVQVAGAFLLGQFGEQMGDPAALVDEHIRVVHNDGRRAIVEVEVGPVARVYLERLVRPDESGIWTVVGYDPRGS</sequence>
<dbReference type="PANTHER" id="PTHR37507">
    <property type="entry name" value="SPORULATION PROTEIN YDCC"/>
    <property type="match status" value="1"/>
</dbReference>
<reference evidence="4 5" key="1">
    <citation type="submission" date="2023-08" db="EMBL/GenBank/DDBJ databases">
        <title>Genome sequence of Thermaerobacter compostii strain Ins1, a spore-forming filamentous bacterium isolated from a deep geothermal reservoir.</title>
        <authorList>
            <person name="Bregnard D."/>
            <person name="Gonzalez D."/>
            <person name="Junier P."/>
        </authorList>
    </citation>
    <scope>NUCLEOTIDE SEQUENCE [LARGE SCALE GENOMIC DNA]</scope>
    <source>
        <strain evidence="4 5">Ins1</strain>
    </source>
</reference>
<dbReference type="InterPro" id="IPR052944">
    <property type="entry name" value="Sporulation_related"/>
</dbReference>
<feature type="compositionally biased region" description="Low complexity" evidence="1">
    <location>
        <begin position="443"/>
        <end position="461"/>
    </location>
</feature>
<dbReference type="Proteomes" id="UP001304683">
    <property type="component" value="Chromosome"/>
</dbReference>
<protein>
    <submittedName>
        <fullName evidence="4">Sigma-E factor regulatory protein RseB domain-containing protein</fullName>
    </submittedName>
</protein>
<feature type="domain" description="MucB/RseB N-terminal" evidence="3">
    <location>
        <begin position="206"/>
        <end position="325"/>
    </location>
</feature>
<keyword evidence="5" id="KW-1185">Reference proteome</keyword>
<evidence type="ECO:0000256" key="2">
    <source>
        <dbReference type="SAM" id="Phobius"/>
    </source>
</evidence>
<evidence type="ECO:0000313" key="4">
    <source>
        <dbReference type="EMBL" id="WPD18662.1"/>
    </source>
</evidence>
<gene>
    <name evidence="4" type="ORF">Q5761_09895</name>
</gene>
<organism evidence="4 5">
    <name type="scientific">Thermaerobacter composti</name>
    <dbReference type="NCBI Taxonomy" id="554949"/>
    <lineage>
        <taxon>Bacteria</taxon>
        <taxon>Bacillati</taxon>
        <taxon>Bacillota</taxon>
        <taxon>Clostridia</taxon>
        <taxon>Eubacteriales</taxon>
        <taxon>Clostridiales Family XVII. Incertae Sedis</taxon>
        <taxon>Thermaerobacter</taxon>
    </lineage>
</organism>
<feature type="transmembrane region" description="Helical" evidence="2">
    <location>
        <begin position="116"/>
        <end position="136"/>
    </location>
</feature>
<dbReference type="EMBL" id="CP132508">
    <property type="protein sequence ID" value="WPD18662.1"/>
    <property type="molecule type" value="Genomic_DNA"/>
</dbReference>
<dbReference type="Pfam" id="PF03888">
    <property type="entry name" value="MucB_RseB"/>
    <property type="match status" value="1"/>
</dbReference>
<dbReference type="SUPFAM" id="SSF89392">
    <property type="entry name" value="Prokaryotic lipoproteins and lipoprotein localization factors"/>
    <property type="match status" value="1"/>
</dbReference>
<feature type="region of interest" description="Disordered" evidence="1">
    <location>
        <begin position="59"/>
        <end position="112"/>
    </location>
</feature>
<evidence type="ECO:0000259" key="3">
    <source>
        <dbReference type="Pfam" id="PF03888"/>
    </source>
</evidence>